<dbReference type="InterPro" id="IPR006521">
    <property type="entry name" value="Tail_protein_I"/>
</dbReference>
<accession>A0A849VNG3</accession>
<proteinExistence type="predicted"/>
<dbReference type="NCBIfam" id="TIGR01634">
    <property type="entry name" value="tail_P2_I"/>
    <property type="match status" value="1"/>
</dbReference>
<name>A0A849VNG3_9GAMM</name>
<evidence type="ECO:0000313" key="2">
    <source>
        <dbReference type="Proteomes" id="UP000586305"/>
    </source>
</evidence>
<keyword evidence="2" id="KW-1185">Reference proteome</keyword>
<dbReference type="AlphaFoldDB" id="A0A849VNG3"/>
<evidence type="ECO:0000313" key="1">
    <source>
        <dbReference type="EMBL" id="NOU53097.1"/>
    </source>
</evidence>
<comment type="caution">
    <text evidence="1">The sequence shown here is derived from an EMBL/GenBank/DDBJ whole genome shotgun (WGS) entry which is preliminary data.</text>
</comment>
<reference evidence="1 2" key="1">
    <citation type="submission" date="2020-04" db="EMBL/GenBank/DDBJ databases">
        <title>Pseudoalteromonas caenipelagi sp. nov., isolated from a tidal flat.</title>
        <authorList>
            <person name="Park S."/>
            <person name="Yoon J.-H."/>
        </authorList>
    </citation>
    <scope>NUCLEOTIDE SEQUENCE [LARGE SCALE GENOMIC DNA]</scope>
    <source>
        <strain evidence="1 2">JBTF-M23</strain>
    </source>
</reference>
<dbReference type="RefSeq" id="WP_171628133.1">
    <property type="nucleotide sequence ID" value="NZ_JABBPG010000016.1"/>
</dbReference>
<organism evidence="1 2">
    <name type="scientific">Pseudoalteromonas caenipelagi</name>
    <dbReference type="NCBI Taxonomy" id="2726988"/>
    <lineage>
        <taxon>Bacteria</taxon>
        <taxon>Pseudomonadati</taxon>
        <taxon>Pseudomonadota</taxon>
        <taxon>Gammaproteobacteria</taxon>
        <taxon>Alteromonadales</taxon>
        <taxon>Pseudoalteromonadaceae</taxon>
        <taxon>Pseudoalteromonas</taxon>
    </lineage>
</organism>
<dbReference type="Pfam" id="PF09684">
    <property type="entry name" value="Tail_P2_I"/>
    <property type="match status" value="1"/>
</dbReference>
<sequence>MSEQLLPRTSSKNEKALEQASARVNDVPVQIGDLWSAERCPEHLLPWLAHALSVDEWDSTWPEAIKRRVIAESIPTHRIKGTAGAVKSALAALNAHIELEEWWQHGGVPHTAKLIALVRNNLNQDGDSLLTPELQAQLWRIVAAMKPTRSHIDFNVGVQMDQPMSIASATTSCNVQRMDFVGGPDNTLHTSSHVVQSATSNIANSRAELTGAPDNTLHTSGHVVQSALSVVANSRAQLAGSPDNALHTSSHVIQSALSSTVNSRREFIGGPDNELHTSAHTVQSAASNIVNARTPLAGAPDNTLHTSTHVIATSINTTCIQTNRMVCQ</sequence>
<protein>
    <submittedName>
        <fullName evidence="1">Phage tail protein I</fullName>
    </submittedName>
</protein>
<dbReference type="Proteomes" id="UP000586305">
    <property type="component" value="Unassembled WGS sequence"/>
</dbReference>
<dbReference type="EMBL" id="JABBPG010000016">
    <property type="protein sequence ID" value="NOU53097.1"/>
    <property type="molecule type" value="Genomic_DNA"/>
</dbReference>
<gene>
    <name evidence="1" type="ORF">HG263_21590</name>
</gene>